<feature type="binding site" evidence="2">
    <location>
        <position position="97"/>
    </location>
    <ligand>
        <name>Cu cation</name>
        <dbReference type="ChEBI" id="CHEBI:23378"/>
    </ligand>
</feature>
<dbReference type="CDD" id="cd02968">
    <property type="entry name" value="SCO"/>
    <property type="match status" value="1"/>
</dbReference>
<proteinExistence type="inferred from homology"/>
<dbReference type="Pfam" id="PF02630">
    <property type="entry name" value="SCO1-SenC"/>
    <property type="match status" value="1"/>
</dbReference>
<dbReference type="EMBL" id="CP032317">
    <property type="protein sequence ID" value="AYA35645.1"/>
    <property type="molecule type" value="Genomic_DNA"/>
</dbReference>
<evidence type="ECO:0000256" key="3">
    <source>
        <dbReference type="PIRSR" id="PIRSR603782-2"/>
    </source>
</evidence>
<evidence type="ECO:0000313" key="4">
    <source>
        <dbReference type="EMBL" id="AYA35645.1"/>
    </source>
</evidence>
<keyword evidence="3" id="KW-1015">Disulfide bond</keyword>
<accession>A0A3B7QVV5</accession>
<evidence type="ECO:0000256" key="1">
    <source>
        <dbReference type="ARBA" id="ARBA00010996"/>
    </source>
</evidence>
<evidence type="ECO:0000256" key="2">
    <source>
        <dbReference type="PIRSR" id="PIRSR603782-1"/>
    </source>
</evidence>
<dbReference type="GO" id="GO:0046872">
    <property type="term" value="F:metal ion binding"/>
    <property type="evidence" value="ECO:0007669"/>
    <property type="project" value="UniProtKB-KW"/>
</dbReference>
<dbReference type="Gene3D" id="3.40.30.10">
    <property type="entry name" value="Glutaredoxin"/>
    <property type="match status" value="1"/>
</dbReference>
<dbReference type="AlphaFoldDB" id="A0A3B7QVV5"/>
<name>A0A3B7QVV5_9BACT</name>
<feature type="disulfide bond" description="Redox-active" evidence="3">
    <location>
        <begin position="93"/>
        <end position="97"/>
    </location>
</feature>
<dbReference type="PANTHER" id="PTHR12151:SF25">
    <property type="entry name" value="LINALOOL DEHYDRATASE_ISOMERASE DOMAIN-CONTAINING PROTEIN"/>
    <property type="match status" value="1"/>
</dbReference>
<gene>
    <name evidence="4" type="ORF">D3Y59_00405</name>
</gene>
<keyword evidence="2" id="KW-0186">Copper</keyword>
<dbReference type="OrthoDB" id="9811998at2"/>
<dbReference type="KEGG" id="hyh:D3Y59_00405"/>
<comment type="similarity">
    <text evidence="1">Belongs to the SCO1/2 family.</text>
</comment>
<feature type="binding site" evidence="2">
    <location>
        <position position="184"/>
    </location>
    <ligand>
        <name>Cu cation</name>
        <dbReference type="ChEBI" id="CHEBI:23378"/>
    </ligand>
</feature>
<organism evidence="4 5">
    <name type="scientific">Hymenobacter oligotrophus</name>
    <dbReference type="NCBI Taxonomy" id="2319843"/>
    <lineage>
        <taxon>Bacteria</taxon>
        <taxon>Pseudomonadati</taxon>
        <taxon>Bacteroidota</taxon>
        <taxon>Cytophagia</taxon>
        <taxon>Cytophagales</taxon>
        <taxon>Hymenobacteraceae</taxon>
        <taxon>Hymenobacter</taxon>
    </lineage>
</organism>
<sequence>MRHEAPENLNTGPASALAGTGVSVLIQLRYQPFRAAHFLPSSCRFDAGGGKWQRDTVFHRVGNFRLQNQSGQLVTAKNLEGSVYVSSFFSATCTKECLKLNSQLQRVQEKFRKEPRLKLISFSVDPQHDSVPVLAGYAEQYGAIAGKWYFLTGAADSVQRLAVQDYKIAQTESATIGSAVGLVHSQRLVLVDRDKQIRGIYDGLDPKDVDRLMTEIRILLYTYDHD</sequence>
<dbReference type="PANTHER" id="PTHR12151">
    <property type="entry name" value="ELECTRON TRANSPORT PROTIN SCO1/SENC FAMILY MEMBER"/>
    <property type="match status" value="1"/>
</dbReference>
<dbReference type="InterPro" id="IPR036249">
    <property type="entry name" value="Thioredoxin-like_sf"/>
</dbReference>
<dbReference type="Proteomes" id="UP000262802">
    <property type="component" value="Chromosome"/>
</dbReference>
<feature type="binding site" evidence="2">
    <location>
        <position position="93"/>
    </location>
    <ligand>
        <name>Cu cation</name>
        <dbReference type="ChEBI" id="CHEBI:23378"/>
    </ligand>
</feature>
<dbReference type="InterPro" id="IPR003782">
    <property type="entry name" value="SCO1/SenC"/>
</dbReference>
<reference evidence="4 5" key="1">
    <citation type="submission" date="2018-09" db="EMBL/GenBank/DDBJ databases">
        <title>Hymenobacter medium sp. nov., isolated from R2A medium.</title>
        <authorList>
            <person name="Yingchao G."/>
        </authorList>
    </citation>
    <scope>NUCLEOTIDE SEQUENCE [LARGE SCALE GENOMIC DNA]</scope>
    <source>
        <strain evidence="5">sh-6</strain>
    </source>
</reference>
<dbReference type="SUPFAM" id="SSF52833">
    <property type="entry name" value="Thioredoxin-like"/>
    <property type="match status" value="1"/>
</dbReference>
<evidence type="ECO:0000313" key="5">
    <source>
        <dbReference type="Proteomes" id="UP000262802"/>
    </source>
</evidence>
<keyword evidence="2" id="KW-0479">Metal-binding</keyword>
<keyword evidence="5" id="KW-1185">Reference proteome</keyword>
<protein>
    <submittedName>
        <fullName evidence="4">SCO family protein</fullName>
    </submittedName>
</protein>